<proteinExistence type="predicted"/>
<evidence type="ECO:0000256" key="3">
    <source>
        <dbReference type="ARBA" id="ARBA00022759"/>
    </source>
</evidence>
<organism evidence="7 8">
    <name type="scientific">Nocardia camponoti</name>
    <dbReference type="NCBI Taxonomy" id="1616106"/>
    <lineage>
        <taxon>Bacteria</taxon>
        <taxon>Bacillati</taxon>
        <taxon>Actinomycetota</taxon>
        <taxon>Actinomycetes</taxon>
        <taxon>Mycobacteriales</taxon>
        <taxon>Nocardiaceae</taxon>
        <taxon>Nocardia</taxon>
    </lineage>
</organism>
<evidence type="ECO:0000313" key="8">
    <source>
        <dbReference type="Proteomes" id="UP000612956"/>
    </source>
</evidence>
<dbReference type="Pfam" id="PF00825">
    <property type="entry name" value="Ribonuclease_P"/>
    <property type="match status" value="1"/>
</dbReference>
<accession>A0A917QKE3</accession>
<dbReference type="Proteomes" id="UP000612956">
    <property type="component" value="Unassembled WGS sequence"/>
</dbReference>
<name>A0A917QKE3_9NOCA</name>
<evidence type="ECO:0000256" key="4">
    <source>
        <dbReference type="ARBA" id="ARBA00022801"/>
    </source>
</evidence>
<evidence type="ECO:0000313" key="7">
    <source>
        <dbReference type="EMBL" id="GGK54618.1"/>
    </source>
</evidence>
<dbReference type="InterPro" id="IPR000100">
    <property type="entry name" value="RNase_P"/>
</dbReference>
<sequence length="68" mass="7194">MARRLRHICAQVSADLPANTDVVLRANPSVATADSADLLRQLRSGLRKLGLSSDPAPTRDRTPAASAT</sequence>
<comment type="caution">
    <text evidence="7">The sequence shown here is derived from an EMBL/GenBank/DDBJ whole genome shotgun (WGS) entry which is preliminary data.</text>
</comment>
<keyword evidence="5" id="KW-0694">RNA-binding</keyword>
<dbReference type="GO" id="GO:0000049">
    <property type="term" value="F:tRNA binding"/>
    <property type="evidence" value="ECO:0007669"/>
    <property type="project" value="InterPro"/>
</dbReference>
<reference evidence="7" key="2">
    <citation type="submission" date="2020-09" db="EMBL/GenBank/DDBJ databases">
        <authorList>
            <person name="Sun Q."/>
            <person name="Zhou Y."/>
        </authorList>
    </citation>
    <scope>NUCLEOTIDE SEQUENCE</scope>
    <source>
        <strain evidence="7">CGMCC 4.7278</strain>
    </source>
</reference>
<dbReference type="AlphaFoldDB" id="A0A917QKE3"/>
<evidence type="ECO:0000256" key="1">
    <source>
        <dbReference type="ARBA" id="ARBA00022694"/>
    </source>
</evidence>
<dbReference type="Gene3D" id="3.30.230.10">
    <property type="match status" value="1"/>
</dbReference>
<protein>
    <submittedName>
        <fullName evidence="7">Uncharacterized protein</fullName>
    </submittedName>
</protein>
<dbReference type="EMBL" id="BMMW01000002">
    <property type="protein sequence ID" value="GGK54618.1"/>
    <property type="molecule type" value="Genomic_DNA"/>
</dbReference>
<gene>
    <name evidence="7" type="ORF">GCM10011591_28070</name>
</gene>
<dbReference type="InterPro" id="IPR014721">
    <property type="entry name" value="Ribsml_uS5_D2-typ_fold_subgr"/>
</dbReference>
<feature type="region of interest" description="Disordered" evidence="6">
    <location>
        <begin position="49"/>
        <end position="68"/>
    </location>
</feature>
<keyword evidence="3" id="KW-0255">Endonuclease</keyword>
<dbReference type="InterPro" id="IPR020568">
    <property type="entry name" value="Ribosomal_Su5_D2-typ_SF"/>
</dbReference>
<dbReference type="SUPFAM" id="SSF54211">
    <property type="entry name" value="Ribosomal protein S5 domain 2-like"/>
    <property type="match status" value="1"/>
</dbReference>
<dbReference type="GO" id="GO:0008033">
    <property type="term" value="P:tRNA processing"/>
    <property type="evidence" value="ECO:0007669"/>
    <property type="project" value="UniProtKB-KW"/>
</dbReference>
<keyword evidence="8" id="KW-1185">Reference proteome</keyword>
<dbReference type="GO" id="GO:0004526">
    <property type="term" value="F:ribonuclease P activity"/>
    <property type="evidence" value="ECO:0007669"/>
    <property type="project" value="InterPro"/>
</dbReference>
<keyword evidence="2" id="KW-0540">Nuclease</keyword>
<evidence type="ECO:0000256" key="2">
    <source>
        <dbReference type="ARBA" id="ARBA00022722"/>
    </source>
</evidence>
<keyword evidence="4" id="KW-0378">Hydrolase</keyword>
<keyword evidence="1" id="KW-0819">tRNA processing</keyword>
<evidence type="ECO:0000256" key="5">
    <source>
        <dbReference type="ARBA" id="ARBA00022884"/>
    </source>
</evidence>
<reference evidence="7" key="1">
    <citation type="journal article" date="2014" name="Int. J. Syst. Evol. Microbiol.">
        <title>Complete genome sequence of Corynebacterium casei LMG S-19264T (=DSM 44701T), isolated from a smear-ripened cheese.</title>
        <authorList>
            <consortium name="US DOE Joint Genome Institute (JGI-PGF)"/>
            <person name="Walter F."/>
            <person name="Albersmeier A."/>
            <person name="Kalinowski J."/>
            <person name="Ruckert C."/>
        </authorList>
    </citation>
    <scope>NUCLEOTIDE SEQUENCE</scope>
    <source>
        <strain evidence="7">CGMCC 4.7278</strain>
    </source>
</reference>
<evidence type="ECO:0000256" key="6">
    <source>
        <dbReference type="SAM" id="MobiDB-lite"/>
    </source>
</evidence>